<evidence type="ECO:0000313" key="2">
    <source>
        <dbReference type="Proteomes" id="UP000823388"/>
    </source>
</evidence>
<comment type="caution">
    <text evidence="1">The sequence shown here is derived from an EMBL/GenBank/DDBJ whole genome shotgun (WGS) entry which is preliminary data.</text>
</comment>
<accession>A0A8T0WVR7</accession>
<name>A0A8T0WVR7_PANVG</name>
<gene>
    <name evidence="1" type="ORF">PVAP13_1NG240338</name>
</gene>
<dbReference type="AlphaFoldDB" id="A0A8T0WVR7"/>
<proteinExistence type="predicted"/>
<dbReference type="Proteomes" id="UP000823388">
    <property type="component" value="Chromosome 1N"/>
</dbReference>
<protein>
    <submittedName>
        <fullName evidence="1">Uncharacterized protein</fullName>
    </submittedName>
</protein>
<reference evidence="1" key="1">
    <citation type="submission" date="2020-05" db="EMBL/GenBank/DDBJ databases">
        <title>WGS assembly of Panicum virgatum.</title>
        <authorList>
            <person name="Lovell J.T."/>
            <person name="Jenkins J."/>
            <person name="Shu S."/>
            <person name="Juenger T.E."/>
            <person name="Schmutz J."/>
        </authorList>
    </citation>
    <scope>NUCLEOTIDE SEQUENCE</scope>
    <source>
        <strain evidence="1">AP13</strain>
    </source>
</reference>
<dbReference type="EMBL" id="CM029038">
    <property type="protein sequence ID" value="KAG2650908.1"/>
    <property type="molecule type" value="Genomic_DNA"/>
</dbReference>
<evidence type="ECO:0000313" key="1">
    <source>
        <dbReference type="EMBL" id="KAG2650908.1"/>
    </source>
</evidence>
<sequence length="140" mass="15348">MKYNPASAYSSMAPKLARPPDHHQYCCVLDHVPCACMYCEVSEQATVELILLPLAGHGDGTVRIIICKLMVDAIDRSGALERAHALNFADTQGPMSLCACPSELFDPRKMAKLKGVAVTNYLLNKFLVITAARDYSTLFL</sequence>
<keyword evidence="2" id="KW-1185">Reference proteome</keyword>
<organism evidence="1 2">
    <name type="scientific">Panicum virgatum</name>
    <name type="common">Blackwell switchgrass</name>
    <dbReference type="NCBI Taxonomy" id="38727"/>
    <lineage>
        <taxon>Eukaryota</taxon>
        <taxon>Viridiplantae</taxon>
        <taxon>Streptophyta</taxon>
        <taxon>Embryophyta</taxon>
        <taxon>Tracheophyta</taxon>
        <taxon>Spermatophyta</taxon>
        <taxon>Magnoliopsida</taxon>
        <taxon>Liliopsida</taxon>
        <taxon>Poales</taxon>
        <taxon>Poaceae</taxon>
        <taxon>PACMAD clade</taxon>
        <taxon>Panicoideae</taxon>
        <taxon>Panicodae</taxon>
        <taxon>Paniceae</taxon>
        <taxon>Panicinae</taxon>
        <taxon>Panicum</taxon>
        <taxon>Panicum sect. Hiantes</taxon>
    </lineage>
</organism>